<evidence type="ECO:0000256" key="1">
    <source>
        <dbReference type="ARBA" id="ARBA00023015"/>
    </source>
</evidence>
<dbReference type="Proteomes" id="UP000245887">
    <property type="component" value="Unassembled WGS sequence"/>
</dbReference>
<dbReference type="PANTHER" id="PTHR47893:SF1">
    <property type="entry name" value="REGULATORY PROTEIN PCHR"/>
    <property type="match status" value="1"/>
</dbReference>
<dbReference type="PANTHER" id="PTHR47893">
    <property type="entry name" value="REGULATORY PROTEIN PCHR"/>
    <property type="match status" value="1"/>
</dbReference>
<dbReference type="SMART" id="SM00342">
    <property type="entry name" value="HTH_ARAC"/>
    <property type="match status" value="1"/>
</dbReference>
<evidence type="ECO:0000259" key="3">
    <source>
        <dbReference type="PROSITE" id="PS01124"/>
    </source>
</evidence>
<feature type="domain" description="HTH araC/xylS-type" evidence="3">
    <location>
        <begin position="226"/>
        <end position="323"/>
    </location>
</feature>
<sequence>MSDTQLAFQPQPFCVDDFLSFGRHYGIRFQFPSLGVRDDARASSPTVARGCVQEWLLRSGFWFTSSELDVLEPYESISQGRSPLLIVVILSGCVTLRVGAWQREFHPGMALSLRLGDGQSLHAIHLSGQRLKTATLALDPAHLAESSAHNDLLTQVLNEARLPFHPWRVPKDLFGLLQQTLSEGGADSQRRLILEGLALQLVGHGYPAPPRHRVPVFPSGSRQRLETVRQLMAFAPGDSYSLQDLAAHAAMSPSSLRDKFRRTYGVSVFEYLRKCRLELAWSLLEQGHSVQQAAHQSGYRHATNFATAFRKHFRCSPSDIAGDPPSAPA</sequence>
<dbReference type="GO" id="GO:0003700">
    <property type="term" value="F:DNA-binding transcription factor activity"/>
    <property type="evidence" value="ECO:0007669"/>
    <property type="project" value="InterPro"/>
</dbReference>
<accession>A0A2U1D056</accession>
<protein>
    <submittedName>
        <fullName evidence="4">AraC-like DNA-binding protein</fullName>
    </submittedName>
</protein>
<dbReference type="EMBL" id="QEKQ01000002">
    <property type="protein sequence ID" value="PVY78425.1"/>
    <property type="molecule type" value="Genomic_DNA"/>
</dbReference>
<dbReference type="PROSITE" id="PS01124">
    <property type="entry name" value="HTH_ARAC_FAMILY_2"/>
    <property type="match status" value="1"/>
</dbReference>
<dbReference type="SUPFAM" id="SSF46689">
    <property type="entry name" value="Homeodomain-like"/>
    <property type="match status" value="2"/>
</dbReference>
<dbReference type="InterPro" id="IPR053142">
    <property type="entry name" value="PchR_regulatory_protein"/>
</dbReference>
<evidence type="ECO:0000256" key="2">
    <source>
        <dbReference type="ARBA" id="ARBA00023163"/>
    </source>
</evidence>
<keyword evidence="1" id="KW-0805">Transcription regulation</keyword>
<dbReference type="Gene3D" id="1.10.10.60">
    <property type="entry name" value="Homeodomain-like"/>
    <property type="match status" value="1"/>
</dbReference>
<name>A0A2U1D056_9GAMM</name>
<keyword evidence="2" id="KW-0804">Transcription</keyword>
<dbReference type="InterPro" id="IPR018060">
    <property type="entry name" value="HTH_AraC"/>
</dbReference>
<dbReference type="GO" id="GO:0043565">
    <property type="term" value="F:sequence-specific DNA binding"/>
    <property type="evidence" value="ECO:0007669"/>
    <property type="project" value="InterPro"/>
</dbReference>
<reference evidence="4 5" key="1">
    <citation type="submission" date="2018-04" db="EMBL/GenBank/DDBJ databases">
        <title>Genomic Encyclopedia of Type Strains, Phase IV (KMG-IV): sequencing the most valuable type-strain genomes for metagenomic binning, comparative biology and taxonomic classification.</title>
        <authorList>
            <person name="Goeker M."/>
        </authorList>
    </citation>
    <scope>NUCLEOTIDE SEQUENCE [LARGE SCALE GENOMIC DNA]</scope>
    <source>
        <strain evidence="4 5">DSM 28688</strain>
    </source>
</reference>
<comment type="caution">
    <text evidence="4">The sequence shown here is derived from an EMBL/GenBank/DDBJ whole genome shotgun (WGS) entry which is preliminary data.</text>
</comment>
<dbReference type="InterPro" id="IPR009057">
    <property type="entry name" value="Homeodomain-like_sf"/>
</dbReference>
<proteinExistence type="predicted"/>
<dbReference type="Pfam" id="PF12833">
    <property type="entry name" value="HTH_18"/>
    <property type="match status" value="1"/>
</dbReference>
<dbReference type="AlphaFoldDB" id="A0A2U1D056"/>
<dbReference type="OrthoDB" id="6670788at2"/>
<organism evidence="4 5">
    <name type="scientific">Tamilnaduibacter salinus</name>
    <dbReference type="NCBI Taxonomy" id="1484056"/>
    <lineage>
        <taxon>Bacteria</taxon>
        <taxon>Pseudomonadati</taxon>
        <taxon>Pseudomonadota</taxon>
        <taxon>Gammaproteobacteria</taxon>
        <taxon>Pseudomonadales</taxon>
        <taxon>Marinobacteraceae</taxon>
        <taxon>Tamilnaduibacter</taxon>
    </lineage>
</organism>
<evidence type="ECO:0000313" key="4">
    <source>
        <dbReference type="EMBL" id="PVY78425.1"/>
    </source>
</evidence>
<keyword evidence="4" id="KW-0238">DNA-binding</keyword>
<gene>
    <name evidence="4" type="ORF">C8D92_102472</name>
</gene>
<dbReference type="RefSeq" id="WP_133243103.1">
    <property type="nucleotide sequence ID" value="NZ_QEKQ01000002.1"/>
</dbReference>
<evidence type="ECO:0000313" key="5">
    <source>
        <dbReference type="Proteomes" id="UP000245887"/>
    </source>
</evidence>